<dbReference type="EMBL" id="KN824319">
    <property type="protein sequence ID" value="KIM24922.1"/>
    <property type="molecule type" value="Genomic_DNA"/>
</dbReference>
<evidence type="ECO:0000259" key="2">
    <source>
        <dbReference type="Pfam" id="PF10469"/>
    </source>
</evidence>
<dbReference type="STRING" id="933852.A0A0C2X6K1"/>
<dbReference type="HOGENOM" id="CLU_044606_1_0_1"/>
<evidence type="ECO:0000313" key="4">
    <source>
        <dbReference type="Proteomes" id="UP000054097"/>
    </source>
</evidence>
<dbReference type="OrthoDB" id="277832at2759"/>
<name>A0A0C2X6K1_SERVB</name>
<gene>
    <name evidence="3" type="ORF">M408DRAFT_75203</name>
</gene>
<feature type="non-terminal residue" evidence="3">
    <location>
        <position position="1"/>
    </location>
</feature>
<feature type="domain" description="A-kinase anchor protein 7-like phosphoesterase" evidence="2">
    <location>
        <begin position="75"/>
        <end position="247"/>
    </location>
</feature>
<evidence type="ECO:0000256" key="1">
    <source>
        <dbReference type="SAM" id="MobiDB-lite"/>
    </source>
</evidence>
<feature type="region of interest" description="Disordered" evidence="1">
    <location>
        <begin position="191"/>
        <end position="210"/>
    </location>
</feature>
<dbReference type="AlphaFoldDB" id="A0A0C2X6K1"/>
<dbReference type="GO" id="GO:0005634">
    <property type="term" value="C:nucleus"/>
    <property type="evidence" value="ECO:0007669"/>
    <property type="project" value="TreeGrafter"/>
</dbReference>
<reference evidence="3 4" key="1">
    <citation type="submission" date="2014-04" db="EMBL/GenBank/DDBJ databases">
        <authorList>
            <consortium name="DOE Joint Genome Institute"/>
            <person name="Kuo A."/>
            <person name="Zuccaro A."/>
            <person name="Kohler A."/>
            <person name="Nagy L.G."/>
            <person name="Floudas D."/>
            <person name="Copeland A."/>
            <person name="Barry K.W."/>
            <person name="Cichocki N."/>
            <person name="Veneault-Fourrey C."/>
            <person name="LaButti K."/>
            <person name="Lindquist E.A."/>
            <person name="Lipzen A."/>
            <person name="Lundell T."/>
            <person name="Morin E."/>
            <person name="Murat C."/>
            <person name="Sun H."/>
            <person name="Tunlid A."/>
            <person name="Henrissat B."/>
            <person name="Grigoriev I.V."/>
            <person name="Hibbett D.S."/>
            <person name="Martin F."/>
            <person name="Nordberg H.P."/>
            <person name="Cantor M.N."/>
            <person name="Hua S.X."/>
        </authorList>
    </citation>
    <scope>NUCLEOTIDE SEQUENCE [LARGE SCALE GENOMIC DNA]</scope>
    <source>
        <strain evidence="3 4">MAFF 305830</strain>
    </source>
</reference>
<dbReference type="GO" id="GO:0006307">
    <property type="term" value="P:DNA alkylation repair"/>
    <property type="evidence" value="ECO:0007669"/>
    <property type="project" value="InterPro"/>
</dbReference>
<sequence length="248" mass="26762">GGHAALRSKVQAFTDALLASDPPITGMDKSILMQPVRLHITLGVMTLNEDSNPVNETVEGPGATETQPEQPPRTVSDALALLYSLKDAIVEELGSESKDLIIPLNKMDVLKTEAGQMAHVLWAGPKPSREKSPLDRVSNLVNKAFRENGFITEKRPLKLHCTIINTKYRKGGKGRPIPFSKEEIFSSPAYQNLQPNSSANANEPGSSSSVHGDVDFGSWTVGDIHLCAMSGRDPITGGYRSVGSLKFS</sequence>
<reference evidence="4" key="2">
    <citation type="submission" date="2015-01" db="EMBL/GenBank/DDBJ databases">
        <title>Evolutionary Origins and Diversification of the Mycorrhizal Mutualists.</title>
        <authorList>
            <consortium name="DOE Joint Genome Institute"/>
            <consortium name="Mycorrhizal Genomics Consortium"/>
            <person name="Kohler A."/>
            <person name="Kuo A."/>
            <person name="Nagy L.G."/>
            <person name="Floudas D."/>
            <person name="Copeland A."/>
            <person name="Barry K.W."/>
            <person name="Cichocki N."/>
            <person name="Veneault-Fourrey C."/>
            <person name="LaButti K."/>
            <person name="Lindquist E.A."/>
            <person name="Lipzen A."/>
            <person name="Lundell T."/>
            <person name="Morin E."/>
            <person name="Murat C."/>
            <person name="Riley R."/>
            <person name="Ohm R."/>
            <person name="Sun H."/>
            <person name="Tunlid A."/>
            <person name="Henrissat B."/>
            <person name="Grigoriev I.V."/>
            <person name="Hibbett D.S."/>
            <person name="Martin F."/>
        </authorList>
    </citation>
    <scope>NUCLEOTIDE SEQUENCE [LARGE SCALE GENOMIC DNA]</scope>
    <source>
        <strain evidence="4">MAFF 305830</strain>
    </source>
</reference>
<dbReference type="PANTHER" id="PTHR13360:SF1">
    <property type="entry name" value="ACTIVATING SIGNAL COINTEGRATOR 1 COMPLEX SUBUNIT 1"/>
    <property type="match status" value="1"/>
</dbReference>
<protein>
    <recommendedName>
        <fullName evidence="2">A-kinase anchor protein 7-like phosphoesterase domain-containing protein</fullName>
    </recommendedName>
</protein>
<dbReference type="PANTHER" id="PTHR13360">
    <property type="entry name" value="ACTIVATING SIGNAL COINTEGRATOR 1 COMPLEX SUBUNIT 1"/>
    <property type="match status" value="1"/>
</dbReference>
<dbReference type="Pfam" id="PF10469">
    <property type="entry name" value="AKAP7_NLS"/>
    <property type="match status" value="1"/>
</dbReference>
<evidence type="ECO:0000313" key="3">
    <source>
        <dbReference type="EMBL" id="KIM24922.1"/>
    </source>
</evidence>
<dbReference type="InterPro" id="IPR019510">
    <property type="entry name" value="AKAP7-like_phosphoesterase"/>
</dbReference>
<accession>A0A0C2X6K1</accession>
<dbReference type="Proteomes" id="UP000054097">
    <property type="component" value="Unassembled WGS sequence"/>
</dbReference>
<feature type="region of interest" description="Disordered" evidence="1">
    <location>
        <begin position="50"/>
        <end position="73"/>
    </location>
</feature>
<proteinExistence type="predicted"/>
<dbReference type="GO" id="GO:0006355">
    <property type="term" value="P:regulation of DNA-templated transcription"/>
    <property type="evidence" value="ECO:0007669"/>
    <property type="project" value="TreeGrafter"/>
</dbReference>
<organism evidence="3 4">
    <name type="scientific">Serendipita vermifera MAFF 305830</name>
    <dbReference type="NCBI Taxonomy" id="933852"/>
    <lineage>
        <taxon>Eukaryota</taxon>
        <taxon>Fungi</taxon>
        <taxon>Dikarya</taxon>
        <taxon>Basidiomycota</taxon>
        <taxon>Agaricomycotina</taxon>
        <taxon>Agaricomycetes</taxon>
        <taxon>Sebacinales</taxon>
        <taxon>Serendipitaceae</taxon>
        <taxon>Serendipita</taxon>
    </lineage>
</organism>
<dbReference type="InterPro" id="IPR009210">
    <property type="entry name" value="ASCC1"/>
</dbReference>
<keyword evidence="4" id="KW-1185">Reference proteome</keyword>
<dbReference type="Gene3D" id="3.90.1140.10">
    <property type="entry name" value="Cyclic phosphodiesterase"/>
    <property type="match status" value="1"/>
</dbReference>